<keyword evidence="1" id="KW-0482">Metalloprotease</keyword>
<reference evidence="2" key="2">
    <citation type="submission" date="2008-12" db="EMBL/GenBank/DDBJ databases">
        <title>Annotation of Streptomyces roseosporus strain NRRL 15998.</title>
        <authorList>
            <consortium name="The Broad Institute Genome Sequencing Platform"/>
            <consortium name="Broad Institute Microbial Sequencing Center"/>
            <person name="Fischbach M."/>
            <person name="Ward D."/>
            <person name="Young S."/>
            <person name="Kodira C.D."/>
            <person name="Zeng Q."/>
            <person name="Koehrsen M."/>
            <person name="Godfrey P."/>
            <person name="Alvarado L."/>
            <person name="Berlin A.M."/>
            <person name="Borenstein D."/>
            <person name="Chen Z."/>
            <person name="Engels R."/>
            <person name="Freedman E."/>
            <person name="Gellesch M."/>
            <person name="Goldberg J."/>
            <person name="Griggs A."/>
            <person name="Gujja S."/>
            <person name="Heiman D.I."/>
            <person name="Hepburn T.A."/>
            <person name="Howarth C."/>
            <person name="Jen D."/>
            <person name="Larson L."/>
            <person name="Lewis B."/>
            <person name="Mehta T."/>
            <person name="Park D."/>
            <person name="Pearson M."/>
            <person name="Roberts A."/>
            <person name="Saif S."/>
            <person name="Shea T.D."/>
            <person name="Shenoy N."/>
            <person name="Sisk P."/>
            <person name="Stolte C."/>
            <person name="Sykes S.N."/>
            <person name="Walk T."/>
            <person name="White J."/>
            <person name="Yandava C."/>
            <person name="Straight P."/>
            <person name="Clardy J."/>
            <person name="Hung D."/>
            <person name="Kolter R."/>
            <person name="Mekalanos J."/>
            <person name="Walker S."/>
            <person name="Walsh C.T."/>
            <person name="Wieland B.L.C."/>
            <person name="Ilzarbe M."/>
            <person name="Galagan J."/>
            <person name="Nusbaum C."/>
            <person name="Birren B."/>
        </authorList>
    </citation>
    <scope>NUCLEOTIDE SEQUENCE [LARGE SCALE GENOMIC DNA]</scope>
    <source>
        <strain evidence="2">NRRL 15998</strain>
    </source>
</reference>
<keyword evidence="1" id="KW-0378">Hydrolase</keyword>
<keyword evidence="1" id="KW-0645">Protease</keyword>
<sequence>MPDRRAGLSVRPAPDRQDPMRIQVSRTGGFAGIARRHEVDTEGRADAAEWRSLAEEALGAARDTPSAGVPDGFRYAITVDGRTVYCADPDLTGAQRTLISRVLKEGA</sequence>
<dbReference type="GO" id="GO:0006508">
    <property type="term" value="P:proteolysis"/>
    <property type="evidence" value="ECO:0007669"/>
    <property type="project" value="UniProtKB-KW"/>
</dbReference>
<name>D6AAZ1_STRFL</name>
<evidence type="ECO:0000313" key="2">
    <source>
        <dbReference type="Proteomes" id="UP000003986"/>
    </source>
</evidence>
<dbReference type="InterPro" id="IPR049457">
    <property type="entry name" value="Emfourin"/>
</dbReference>
<dbReference type="Pfam" id="PF20242">
    <property type="entry name" value="Emfourin"/>
    <property type="match status" value="1"/>
</dbReference>
<dbReference type="AlphaFoldDB" id="D6AAZ1"/>
<protein>
    <submittedName>
        <fullName evidence="1">Metalloprotease</fullName>
    </submittedName>
</protein>
<gene>
    <name evidence="1" type="ORF">SSGG_01692</name>
</gene>
<dbReference type="EMBL" id="DS999644">
    <property type="protein sequence ID" value="EFE74326.2"/>
    <property type="molecule type" value="Genomic_DNA"/>
</dbReference>
<dbReference type="Proteomes" id="UP000003986">
    <property type="component" value="Unassembled WGS sequence"/>
</dbReference>
<proteinExistence type="predicted"/>
<dbReference type="GO" id="GO:0008237">
    <property type="term" value="F:metallopeptidase activity"/>
    <property type="evidence" value="ECO:0007669"/>
    <property type="project" value="UniProtKB-KW"/>
</dbReference>
<evidence type="ECO:0000313" key="1">
    <source>
        <dbReference type="EMBL" id="EFE74326.2"/>
    </source>
</evidence>
<accession>D6AAZ1</accession>
<organism evidence="1 2">
    <name type="scientific">Streptomyces filamentosus NRRL 15998</name>
    <dbReference type="NCBI Taxonomy" id="457431"/>
    <lineage>
        <taxon>Bacteria</taxon>
        <taxon>Bacillati</taxon>
        <taxon>Actinomycetota</taxon>
        <taxon>Actinomycetes</taxon>
        <taxon>Kitasatosporales</taxon>
        <taxon>Streptomycetaceae</taxon>
        <taxon>Streptomyces</taxon>
    </lineage>
</organism>
<reference evidence="2" key="1">
    <citation type="submission" date="2008-10" db="EMBL/GenBank/DDBJ databases">
        <authorList>
            <person name="Molnar K."/>
        </authorList>
    </citation>
    <scope>NUCLEOTIDE SEQUENCE [LARGE SCALE GENOMIC DNA]</scope>
    <source>
        <strain evidence="2">NRRL 15998</strain>
    </source>
</reference>